<sequence>MKRRDFLKTGALAAAAAPALAAPALAQATLNLKLVGGFPRGFPGVGTGAEKLAKRIEAMSDGKVKITYYGGGELVPPFEVFGAVSSGAADMGHTASYYHAGKVRAAMYYTTVPYGLEQTELSGWIAYGGGQALWDEAYAPFGVKPFYAGGSGAQAGGWFKNPVTKLDDLAGLKMRIAGLGGDVMRKLGVVTVLTPPPEIYPALQSGVVDAAEFVGPWNDVALGLYKIAPYYYLPAFHEPGAALEMIVNQNVWGNMSPSLQAIFASAAQAQGEDTIAEFRYNNTRVLADLVSKGAKVSAFPDDVVAALGKASREVLEAYPQGDAVAEKVHASYIAYIKECASYTKAMEERMYHDRAAVWGV</sequence>
<proteinExistence type="predicted"/>
<accession>A0A0K6HTT0</accession>
<dbReference type="Proteomes" id="UP000183900">
    <property type="component" value="Unassembled WGS sequence"/>
</dbReference>
<dbReference type="PANTHER" id="PTHR33376">
    <property type="match status" value="1"/>
</dbReference>
<reference evidence="6" key="1">
    <citation type="submission" date="2015-08" db="EMBL/GenBank/DDBJ databases">
        <authorList>
            <person name="Varghese N."/>
        </authorList>
    </citation>
    <scope>NUCLEOTIDE SEQUENCE [LARGE SCALE GENOMIC DNA]</scope>
    <source>
        <strain evidence="6">DSM 23407</strain>
    </source>
</reference>
<dbReference type="OrthoDB" id="9780733at2"/>
<dbReference type="Pfam" id="PF03480">
    <property type="entry name" value="DctP"/>
    <property type="match status" value="1"/>
</dbReference>
<dbReference type="Gene3D" id="3.40.190.170">
    <property type="entry name" value="Bacterial extracellular solute-binding protein, family 7"/>
    <property type="match status" value="1"/>
</dbReference>
<evidence type="ECO:0000256" key="3">
    <source>
        <dbReference type="PIRSR" id="PIRSR039026-2"/>
    </source>
</evidence>
<dbReference type="InterPro" id="IPR038404">
    <property type="entry name" value="TRAP_DctP_sf"/>
</dbReference>
<feature type="binding site" evidence="2">
    <location>
        <position position="175"/>
    </location>
    <ligand>
        <name>substrate</name>
    </ligand>
</feature>
<name>A0A0K6HTT0_9HYPH</name>
<feature type="binding site" evidence="3">
    <location>
        <position position="212"/>
    </location>
    <ligand>
        <name>substrate</name>
    </ligand>
</feature>
<dbReference type="GO" id="GO:0046872">
    <property type="term" value="F:metal ion binding"/>
    <property type="evidence" value="ECO:0007669"/>
    <property type="project" value="UniProtKB-KW"/>
</dbReference>
<feature type="binding site" evidence="2">
    <location>
        <position position="154"/>
    </location>
    <ligand>
        <name>substrate</name>
    </ligand>
</feature>
<dbReference type="GO" id="GO:0055085">
    <property type="term" value="P:transmembrane transport"/>
    <property type="evidence" value="ECO:0007669"/>
    <property type="project" value="InterPro"/>
</dbReference>
<dbReference type="CDD" id="cd13604">
    <property type="entry name" value="PBP2_TRAP_ketoacid_lactate_like"/>
    <property type="match status" value="1"/>
</dbReference>
<dbReference type="PIRSF" id="PIRSF039026">
    <property type="entry name" value="SiaP"/>
    <property type="match status" value="1"/>
</dbReference>
<dbReference type="PANTHER" id="PTHR33376:SF5">
    <property type="entry name" value="EXTRACYTOPLASMIC SOLUTE RECEPTOR PROTEIN"/>
    <property type="match status" value="1"/>
</dbReference>
<evidence type="ECO:0000313" key="5">
    <source>
        <dbReference type="EMBL" id="CUA94309.1"/>
    </source>
</evidence>
<evidence type="ECO:0000313" key="6">
    <source>
        <dbReference type="Proteomes" id="UP000183900"/>
    </source>
</evidence>
<feature type="signal peptide" evidence="4">
    <location>
        <begin position="1"/>
        <end position="21"/>
    </location>
</feature>
<dbReference type="RefSeq" id="WP_050472145.1">
    <property type="nucleotide sequence ID" value="NZ_CYHE01000003.1"/>
</dbReference>
<keyword evidence="1 4" id="KW-0732">Signal</keyword>
<keyword evidence="6" id="KW-1185">Reference proteome</keyword>
<feature type="chain" id="PRO_5005504502" evidence="4">
    <location>
        <begin position="22"/>
        <end position="360"/>
    </location>
</feature>
<evidence type="ECO:0000256" key="2">
    <source>
        <dbReference type="PIRSR" id="PIRSR039026-1"/>
    </source>
</evidence>
<evidence type="ECO:0000256" key="4">
    <source>
        <dbReference type="SAM" id="SignalP"/>
    </source>
</evidence>
<feature type="binding site" evidence="3">
    <location>
        <position position="238"/>
    </location>
    <ligand>
        <name>substrate</name>
    </ligand>
</feature>
<dbReference type="Gene3D" id="3.40.190.10">
    <property type="entry name" value="Periplasmic binding protein-like II"/>
    <property type="match status" value="1"/>
</dbReference>
<dbReference type="PROSITE" id="PS51318">
    <property type="entry name" value="TAT"/>
    <property type="match status" value="1"/>
</dbReference>
<evidence type="ECO:0000256" key="1">
    <source>
        <dbReference type="ARBA" id="ARBA00022729"/>
    </source>
</evidence>
<protein>
    <submittedName>
        <fullName evidence="5">TRAP-type mannitol/chloroaromatic compound transport system, periplasmic component</fullName>
    </submittedName>
</protein>
<dbReference type="NCBIfam" id="NF037995">
    <property type="entry name" value="TRAP_S1"/>
    <property type="match status" value="1"/>
</dbReference>
<dbReference type="InterPro" id="IPR026289">
    <property type="entry name" value="SBP_TakP-like"/>
</dbReference>
<dbReference type="AlphaFoldDB" id="A0A0K6HTT0"/>
<feature type="binding site" evidence="3">
    <location>
        <position position="213"/>
    </location>
    <ligand>
        <name>Na(+)</name>
        <dbReference type="ChEBI" id="CHEBI:29101"/>
    </ligand>
</feature>
<dbReference type="GO" id="GO:0031317">
    <property type="term" value="C:tripartite ATP-independent periplasmic transporter complex"/>
    <property type="evidence" value="ECO:0007669"/>
    <property type="project" value="InterPro"/>
</dbReference>
<dbReference type="InterPro" id="IPR018389">
    <property type="entry name" value="DctP_fam"/>
</dbReference>
<dbReference type="EMBL" id="CYHE01000003">
    <property type="protein sequence ID" value="CUA94309.1"/>
    <property type="molecule type" value="Genomic_DNA"/>
</dbReference>
<keyword evidence="3" id="KW-0479">Metal-binding</keyword>
<gene>
    <name evidence="5" type="ORF">Ga0061067_103128</name>
</gene>
<dbReference type="InterPro" id="IPR006311">
    <property type="entry name" value="TAT_signal"/>
</dbReference>
<organism evidence="5 6">
    <name type="scientific">Pannonibacter indicus</name>
    <dbReference type="NCBI Taxonomy" id="466044"/>
    <lineage>
        <taxon>Bacteria</taxon>
        <taxon>Pseudomonadati</taxon>
        <taxon>Pseudomonadota</taxon>
        <taxon>Alphaproteobacteria</taxon>
        <taxon>Hyphomicrobiales</taxon>
        <taxon>Stappiaceae</taxon>
        <taxon>Pannonibacter</taxon>
    </lineage>
</organism>